<organism evidence="1">
    <name type="scientific">Homalodisca liturata</name>
    <dbReference type="NCBI Taxonomy" id="320908"/>
    <lineage>
        <taxon>Eukaryota</taxon>
        <taxon>Metazoa</taxon>
        <taxon>Ecdysozoa</taxon>
        <taxon>Arthropoda</taxon>
        <taxon>Hexapoda</taxon>
        <taxon>Insecta</taxon>
        <taxon>Pterygota</taxon>
        <taxon>Neoptera</taxon>
        <taxon>Paraneoptera</taxon>
        <taxon>Hemiptera</taxon>
        <taxon>Auchenorrhyncha</taxon>
        <taxon>Membracoidea</taxon>
        <taxon>Cicadellidae</taxon>
        <taxon>Cicadellinae</taxon>
        <taxon>Proconiini</taxon>
        <taxon>Homalodisca</taxon>
    </lineage>
</organism>
<accession>A0A1B6HCE4</accession>
<dbReference type="Gene3D" id="3.60.10.10">
    <property type="entry name" value="Endonuclease/exonuclease/phosphatase"/>
    <property type="match status" value="1"/>
</dbReference>
<proteinExistence type="predicted"/>
<evidence type="ECO:0008006" key="2">
    <source>
        <dbReference type="Google" id="ProtNLM"/>
    </source>
</evidence>
<protein>
    <recommendedName>
        <fullName evidence="2">Endonuclease/exonuclease/phosphatase domain-containing protein</fullName>
    </recommendedName>
</protein>
<reference evidence="1" key="1">
    <citation type="submission" date="2015-11" db="EMBL/GenBank/DDBJ databases">
        <title>De novo transcriptome assembly of four potential Pierce s Disease insect vectors from Arizona vineyards.</title>
        <authorList>
            <person name="Tassone E.E."/>
        </authorList>
    </citation>
    <scope>NUCLEOTIDE SEQUENCE</scope>
</reference>
<dbReference type="EMBL" id="GECU01035437">
    <property type="protein sequence ID" value="JAS72269.1"/>
    <property type="molecule type" value="Transcribed_RNA"/>
</dbReference>
<dbReference type="SUPFAM" id="SSF56219">
    <property type="entry name" value="DNase I-like"/>
    <property type="match status" value="1"/>
</dbReference>
<gene>
    <name evidence="1" type="ORF">g.7245</name>
</gene>
<feature type="non-terminal residue" evidence="1">
    <location>
        <position position="221"/>
    </location>
</feature>
<dbReference type="AlphaFoldDB" id="A0A1B6HCE4"/>
<dbReference type="InterPro" id="IPR036691">
    <property type="entry name" value="Endo/exonu/phosph_ase_sf"/>
</dbReference>
<name>A0A1B6HCE4_9HEMI</name>
<sequence length="221" mass="24827">MSDLEPTFLVLTEHGLSTEELLLTKISGYNLITHFSRKEHRSGGVAIYIQEFANTEVEEVNISNQSIELIMETALVKIKIKNKTLYLLGIYRSPGGQARLAVDVLSEILASFQAEGKVLVLMGDINVDRLTENADNIYLENELQTFGARRLPLPATRITNYSQTSIDCICTNIQEDFIEFTIVEAGIADHIGQTCTVTIEKDVPFIKETTQKRIFSRKNLD</sequence>
<evidence type="ECO:0000313" key="1">
    <source>
        <dbReference type="EMBL" id="JAS72269.1"/>
    </source>
</evidence>